<keyword evidence="13" id="KW-1185">Reference proteome</keyword>
<dbReference type="PANTHER" id="PTHR43301:SF3">
    <property type="entry name" value="ARABINAN ENDO-1,5-ALPHA-L-ARABINOSIDASE A-RELATED"/>
    <property type="match status" value="1"/>
</dbReference>
<feature type="chain" id="PRO_5024796789" description="Arabinan endo-1,5-alpha-L-arabinosidase" evidence="11">
    <location>
        <begin position="22"/>
        <end position="340"/>
    </location>
</feature>
<dbReference type="InterPro" id="IPR023296">
    <property type="entry name" value="Glyco_hydro_beta-prop_sf"/>
</dbReference>
<dbReference type="CDD" id="cd18831">
    <property type="entry name" value="GH43_AnAbnA-like"/>
    <property type="match status" value="1"/>
</dbReference>
<feature type="active site" description="Proton acceptor" evidence="9">
    <location>
        <position position="34"/>
    </location>
</feature>
<evidence type="ECO:0000256" key="10">
    <source>
        <dbReference type="PIRSR" id="PIRSR606710-2"/>
    </source>
</evidence>
<dbReference type="InterPro" id="IPR016840">
    <property type="entry name" value="Glyco_hydro_43_endo_a_Ara-ase"/>
</dbReference>
<evidence type="ECO:0000313" key="12">
    <source>
        <dbReference type="EMBL" id="KAE8153123.1"/>
    </source>
</evidence>
<dbReference type="EC" id="3.2.1.99" evidence="4 8"/>
<gene>
    <name evidence="12" type="ORF">BDV25DRAFT_42426</name>
</gene>
<evidence type="ECO:0000256" key="11">
    <source>
        <dbReference type="SAM" id="SignalP"/>
    </source>
</evidence>
<proteinExistence type="inferred from homology"/>
<dbReference type="UniPathway" id="UPA00667"/>
<reference evidence="12 13" key="1">
    <citation type="submission" date="2019-04" db="EMBL/GenBank/DDBJ databases">
        <title>Friends and foes A comparative genomics study of 23 Aspergillus species from section Flavi.</title>
        <authorList>
            <consortium name="DOE Joint Genome Institute"/>
            <person name="Kjaerbolling I."/>
            <person name="Vesth T."/>
            <person name="Frisvad J.C."/>
            <person name="Nybo J.L."/>
            <person name="Theobald S."/>
            <person name="Kildgaard S."/>
            <person name="Isbrandt T."/>
            <person name="Kuo A."/>
            <person name="Sato A."/>
            <person name="Lyhne E.K."/>
            <person name="Kogle M.E."/>
            <person name="Wiebenga A."/>
            <person name="Kun R.S."/>
            <person name="Lubbers R.J."/>
            <person name="Makela M.R."/>
            <person name="Barry K."/>
            <person name="Chovatia M."/>
            <person name="Clum A."/>
            <person name="Daum C."/>
            <person name="Haridas S."/>
            <person name="He G."/>
            <person name="LaButti K."/>
            <person name="Lipzen A."/>
            <person name="Mondo S."/>
            <person name="Riley R."/>
            <person name="Salamov A."/>
            <person name="Simmons B.A."/>
            <person name="Magnuson J.K."/>
            <person name="Henrissat B."/>
            <person name="Mortensen U.H."/>
            <person name="Larsen T.O."/>
            <person name="Devries R.P."/>
            <person name="Grigoriev I.V."/>
            <person name="Machida M."/>
            <person name="Baker S.E."/>
            <person name="Andersen M.R."/>
        </authorList>
    </citation>
    <scope>NUCLEOTIDE SEQUENCE [LARGE SCALE GENOMIC DNA]</scope>
    <source>
        <strain evidence="12 13">IBT 18842</strain>
    </source>
</reference>
<dbReference type="InterPro" id="IPR050727">
    <property type="entry name" value="GH43_arabinanases"/>
</dbReference>
<dbReference type="PIRSF" id="PIRSF026534">
    <property type="entry name" value="Endo_alpha-L-arabinosidase"/>
    <property type="match status" value="1"/>
</dbReference>
<dbReference type="Pfam" id="PF04616">
    <property type="entry name" value="Glyco_hydro_43"/>
    <property type="match status" value="1"/>
</dbReference>
<dbReference type="SUPFAM" id="SSF75005">
    <property type="entry name" value="Arabinanase/levansucrase/invertase"/>
    <property type="match status" value="1"/>
</dbReference>
<evidence type="ECO:0000256" key="3">
    <source>
        <dbReference type="ARBA" id="ARBA00009865"/>
    </source>
</evidence>
<dbReference type="GO" id="GO:0031222">
    <property type="term" value="P:arabinan catabolic process"/>
    <property type="evidence" value="ECO:0007669"/>
    <property type="project" value="UniProtKB-UniPathway"/>
</dbReference>
<dbReference type="InterPro" id="IPR006710">
    <property type="entry name" value="Glyco_hydro_43"/>
</dbReference>
<sequence length="340" mass="36265">MYFHPFLAVGLLHAAVASGYANPGACSGTCNIHDPALIQRDDGTYYRFSTGNGISYASASAIEGPWTAVGAVLPDGSSIDNSGSGDPWAPDAQKVGDLYHVYYAVSKFGSQESAIGLATSETMEEGSWTDHGSIGVVSTTGKQYNAIDPNLLIDGSNNYMTFGSFWQDIFQVTLNADATSATSAATNVAFDPEGTHPVEGAYLYKYGDYYYLFYSWGECCGYDTSKPAEGQEYKIKVCRSSSPTGNFVDANGVACTEGGGTVVLESHDNVYGPGGQYVSSHFSAKYLTSTITNNLRGVFTDPDLGPVLYYHYVDTTIGYADGQKLFGWNAIDFSGGWPAV</sequence>
<keyword evidence="5 11" id="KW-0732">Signal</keyword>
<evidence type="ECO:0000256" key="8">
    <source>
        <dbReference type="PIRNR" id="PIRNR026534"/>
    </source>
</evidence>
<feature type="site" description="Important for catalytic activity, responsible for pKa modulation of the active site Glu and correct orientation of both the proton donor and substrate" evidence="10">
    <location>
        <position position="148"/>
    </location>
</feature>
<name>A0A5N6U3B2_ASPAV</name>
<accession>A0A5N6U3B2</accession>
<evidence type="ECO:0000256" key="6">
    <source>
        <dbReference type="ARBA" id="ARBA00022801"/>
    </source>
</evidence>
<evidence type="ECO:0000256" key="5">
    <source>
        <dbReference type="ARBA" id="ARBA00022729"/>
    </source>
</evidence>
<evidence type="ECO:0000256" key="1">
    <source>
        <dbReference type="ARBA" id="ARBA00000375"/>
    </source>
</evidence>
<dbReference type="GO" id="GO:0046558">
    <property type="term" value="F:arabinan endo-1,5-alpha-L-arabinosidase activity"/>
    <property type="evidence" value="ECO:0007669"/>
    <property type="project" value="UniProtKB-EC"/>
</dbReference>
<evidence type="ECO:0000313" key="13">
    <source>
        <dbReference type="Proteomes" id="UP000325780"/>
    </source>
</evidence>
<comment type="catalytic activity">
    <reaction evidence="1 8">
        <text>Endohydrolysis of (1-&gt;5)-alpha-arabinofuranosidic linkages in (1-&gt;5)-arabinans.</text>
        <dbReference type="EC" id="3.2.1.99"/>
    </reaction>
</comment>
<dbReference type="Gene3D" id="2.115.10.20">
    <property type="entry name" value="Glycosyl hydrolase domain, family 43"/>
    <property type="match status" value="1"/>
</dbReference>
<keyword evidence="7 8" id="KW-0326">Glycosidase</keyword>
<protein>
    <recommendedName>
        <fullName evidence="4 8">Arabinan endo-1,5-alpha-L-arabinosidase</fullName>
        <ecNumber evidence="4 8">3.2.1.99</ecNumber>
    </recommendedName>
</protein>
<comment type="similarity">
    <text evidence="3 8">Belongs to the glycosyl hydrolase 43 family.</text>
</comment>
<dbReference type="OrthoDB" id="195678at2759"/>
<dbReference type="PANTHER" id="PTHR43301">
    <property type="entry name" value="ARABINAN ENDO-1,5-ALPHA-L-ARABINOSIDASE"/>
    <property type="match status" value="1"/>
</dbReference>
<dbReference type="AlphaFoldDB" id="A0A5N6U3B2"/>
<comment type="pathway">
    <text evidence="2 8">Glycan metabolism; L-arabinan degradation.</text>
</comment>
<dbReference type="Proteomes" id="UP000325780">
    <property type="component" value="Unassembled WGS sequence"/>
</dbReference>
<evidence type="ECO:0000256" key="2">
    <source>
        <dbReference type="ARBA" id="ARBA00004834"/>
    </source>
</evidence>
<evidence type="ECO:0000256" key="4">
    <source>
        <dbReference type="ARBA" id="ARBA00012586"/>
    </source>
</evidence>
<organism evidence="12 13">
    <name type="scientific">Aspergillus avenaceus</name>
    <dbReference type="NCBI Taxonomy" id="36643"/>
    <lineage>
        <taxon>Eukaryota</taxon>
        <taxon>Fungi</taxon>
        <taxon>Dikarya</taxon>
        <taxon>Ascomycota</taxon>
        <taxon>Pezizomycotina</taxon>
        <taxon>Eurotiomycetes</taxon>
        <taxon>Eurotiomycetidae</taxon>
        <taxon>Eurotiales</taxon>
        <taxon>Aspergillaceae</taxon>
        <taxon>Aspergillus</taxon>
        <taxon>Aspergillus subgen. Circumdati</taxon>
    </lineage>
</organism>
<evidence type="ECO:0000256" key="7">
    <source>
        <dbReference type="ARBA" id="ARBA00023295"/>
    </source>
</evidence>
<feature type="signal peptide" evidence="11">
    <location>
        <begin position="1"/>
        <end position="21"/>
    </location>
</feature>
<dbReference type="EMBL" id="ML742043">
    <property type="protein sequence ID" value="KAE8153123.1"/>
    <property type="molecule type" value="Genomic_DNA"/>
</dbReference>
<feature type="active site" description="Proton donor" evidence="9">
    <location>
        <position position="199"/>
    </location>
</feature>
<evidence type="ECO:0000256" key="9">
    <source>
        <dbReference type="PIRSR" id="PIRSR606710-1"/>
    </source>
</evidence>
<keyword evidence="6 8" id="KW-0378">Hydrolase</keyword>